<dbReference type="InterPro" id="IPR008146">
    <property type="entry name" value="Gln_synth_cat_dom"/>
</dbReference>
<dbReference type="SUPFAM" id="SSF55931">
    <property type="entry name" value="Glutamine synthetase/guanido kinase"/>
    <property type="match status" value="1"/>
</dbReference>
<dbReference type="InterPro" id="IPR036651">
    <property type="entry name" value="Gln_synt_N_sf"/>
</dbReference>
<dbReference type="SUPFAM" id="SSF54368">
    <property type="entry name" value="Glutamine synthetase, N-terminal domain"/>
    <property type="match status" value="1"/>
</dbReference>
<keyword evidence="2 7" id="KW-0436">Ligase</keyword>
<evidence type="ECO:0000259" key="6">
    <source>
        <dbReference type="PROSITE" id="PS51987"/>
    </source>
</evidence>
<dbReference type="InterPro" id="IPR027303">
    <property type="entry name" value="Gln_synth_gly_rich_site"/>
</dbReference>
<evidence type="ECO:0000256" key="3">
    <source>
        <dbReference type="ARBA" id="ARBA00022842"/>
    </source>
</evidence>
<dbReference type="AlphaFoldDB" id="A0A6G8ILG5"/>
<dbReference type="PROSITE" id="PS51987">
    <property type="entry name" value="GS_CATALYTIC"/>
    <property type="match status" value="1"/>
</dbReference>
<evidence type="ECO:0000256" key="4">
    <source>
        <dbReference type="PROSITE-ProRule" id="PRU01331"/>
    </source>
</evidence>
<comment type="cofactor">
    <cofactor evidence="1">
        <name>Mg(2+)</name>
        <dbReference type="ChEBI" id="CHEBI:18420"/>
    </cofactor>
</comment>
<dbReference type="InterPro" id="IPR014746">
    <property type="entry name" value="Gln_synth/guanido_kin_cat_dom"/>
</dbReference>
<dbReference type="EC" id="6.3.1.2" evidence="7"/>
<evidence type="ECO:0000256" key="5">
    <source>
        <dbReference type="RuleBase" id="RU000384"/>
    </source>
</evidence>
<sequence>MNDRSAAPGNNAGAALDERIAALRAQGVHSVLATFTDLEGTPKGKLVPLDGLPGAVSQGAGFAGPSIVGTGLPRMGARSEYMGRVRPESLRPLPFMPGVAHAVCDGYAGGEPLDTDPRQVLRRQVARLRERGWTLWVGIEPEFFLLRRGDDGRWGVADARDRLAKPSYDLRSIGRNLGFLDDMREALAALGFALEQIDHEDASGQYEINYRHDDALAAADRYQLFKLTAQAVAERHGCTFSTMPKPLAHAPGSGLHFHLSLSDAGGGPLMGDDQGALGLSDAGWGFAAGLLAHADALAAVCAPTVNSYKRLAASDCASGTTWAPVWKAVGENNRTCLLRAVAGRLEWRLPDPACNVYLALAATLAAGLDGIDRGLPAPRPCEDDLYQRHAAGEPVPERLPRDLHEALRGLEADAVVRAALGEPLVAQFLALKRAEWAEYHAQVSDWELRRYAEG</sequence>
<dbReference type="PANTHER" id="PTHR43785:SF12">
    <property type="entry name" value="TYPE-1 GLUTAMINE SYNTHETASE 2"/>
    <property type="match status" value="1"/>
</dbReference>
<dbReference type="NCBIfam" id="TIGR03105">
    <property type="entry name" value="gln_synth_III"/>
    <property type="match status" value="1"/>
</dbReference>
<proteinExistence type="inferred from homology"/>
<reference evidence="7 8" key="1">
    <citation type="submission" date="2020-03" db="EMBL/GenBank/DDBJ databases">
        <title>Hydrogenophaga sp. nov. isolated from cyanobacterial mat.</title>
        <authorList>
            <person name="Thorat V."/>
            <person name="Kirdat K."/>
            <person name="Tiwarekar B."/>
            <person name="Costa E.D."/>
            <person name="Yadav A."/>
        </authorList>
    </citation>
    <scope>NUCLEOTIDE SEQUENCE [LARGE SCALE GENOMIC DNA]</scope>
    <source>
        <strain evidence="7 8">BA0156</strain>
    </source>
</reference>
<dbReference type="SMART" id="SM01230">
    <property type="entry name" value="Gln-synt_C"/>
    <property type="match status" value="1"/>
</dbReference>
<name>A0A6G8ILG5_9BURK</name>
<dbReference type="GO" id="GO:0004356">
    <property type="term" value="F:glutamine synthetase activity"/>
    <property type="evidence" value="ECO:0007669"/>
    <property type="project" value="UniProtKB-EC"/>
</dbReference>
<feature type="domain" description="GS catalytic" evidence="6">
    <location>
        <begin position="117"/>
        <end position="454"/>
    </location>
</feature>
<evidence type="ECO:0000313" key="7">
    <source>
        <dbReference type="EMBL" id="QIM53830.1"/>
    </source>
</evidence>
<dbReference type="PANTHER" id="PTHR43785">
    <property type="entry name" value="GAMMA-GLUTAMYLPUTRESCINE SYNTHETASE"/>
    <property type="match status" value="1"/>
</dbReference>
<dbReference type="PROSITE" id="PS00181">
    <property type="entry name" value="GLNA_ATP"/>
    <property type="match status" value="1"/>
</dbReference>
<keyword evidence="8" id="KW-1185">Reference proteome</keyword>
<dbReference type="Pfam" id="PF00120">
    <property type="entry name" value="Gln-synt_C"/>
    <property type="match status" value="1"/>
</dbReference>
<accession>A0A6G8ILG5</accession>
<evidence type="ECO:0000256" key="2">
    <source>
        <dbReference type="ARBA" id="ARBA00022598"/>
    </source>
</evidence>
<evidence type="ECO:0000313" key="8">
    <source>
        <dbReference type="Proteomes" id="UP000503162"/>
    </source>
</evidence>
<evidence type="ECO:0000256" key="1">
    <source>
        <dbReference type="ARBA" id="ARBA00001946"/>
    </source>
</evidence>
<dbReference type="KEGG" id="hcz:G9Q37_17545"/>
<dbReference type="Gene3D" id="3.30.590.10">
    <property type="entry name" value="Glutamine synthetase/guanido kinase, catalytic domain"/>
    <property type="match status" value="1"/>
</dbReference>
<dbReference type="EMBL" id="CP049989">
    <property type="protein sequence ID" value="QIM53830.1"/>
    <property type="molecule type" value="Genomic_DNA"/>
</dbReference>
<dbReference type="GO" id="GO:0006542">
    <property type="term" value="P:glutamine biosynthetic process"/>
    <property type="evidence" value="ECO:0007669"/>
    <property type="project" value="InterPro"/>
</dbReference>
<dbReference type="Proteomes" id="UP000503162">
    <property type="component" value="Chromosome"/>
</dbReference>
<organism evidence="7 8">
    <name type="scientific">Hydrogenophaga crocea</name>
    <dbReference type="NCBI Taxonomy" id="2716225"/>
    <lineage>
        <taxon>Bacteria</taxon>
        <taxon>Pseudomonadati</taxon>
        <taxon>Pseudomonadota</taxon>
        <taxon>Betaproteobacteria</taxon>
        <taxon>Burkholderiales</taxon>
        <taxon>Comamonadaceae</taxon>
        <taxon>Hydrogenophaga</taxon>
    </lineage>
</organism>
<dbReference type="RefSeq" id="WP_166229219.1">
    <property type="nucleotide sequence ID" value="NZ_CP049989.1"/>
</dbReference>
<dbReference type="Gene3D" id="3.10.20.70">
    <property type="entry name" value="Glutamine synthetase, N-terminal domain"/>
    <property type="match status" value="1"/>
</dbReference>
<dbReference type="InterPro" id="IPR017536">
    <property type="entry name" value="Glutamine_synthetase_typeIII"/>
</dbReference>
<keyword evidence="3" id="KW-0460">Magnesium</keyword>
<gene>
    <name evidence="7" type="primary">glnT</name>
    <name evidence="7" type="ORF">G9Q37_17545</name>
</gene>
<protein>
    <submittedName>
        <fullName evidence="7">Type III glutamate--ammonia ligase</fullName>
        <ecNumber evidence="7">6.3.1.2</ecNumber>
    </submittedName>
</protein>
<comment type="similarity">
    <text evidence="4 5">Belongs to the glutamine synthetase family.</text>
</comment>